<dbReference type="Gene3D" id="2.30.30.40">
    <property type="entry name" value="SH3 Domains"/>
    <property type="match status" value="1"/>
</dbReference>
<dbReference type="Gene3D" id="2.30.29.30">
    <property type="entry name" value="Pleckstrin-homology domain (PH domain)/Phosphotyrosine-binding domain (PTB)"/>
    <property type="match status" value="1"/>
</dbReference>
<dbReference type="InterPro" id="IPR000219">
    <property type="entry name" value="DH_dom"/>
</dbReference>
<evidence type="ECO:0000259" key="8">
    <source>
        <dbReference type="PROSITE" id="PS50021"/>
    </source>
</evidence>
<dbReference type="PRINTS" id="PR00452">
    <property type="entry name" value="SH3DOMAIN"/>
</dbReference>
<dbReference type="SUPFAM" id="SSF48065">
    <property type="entry name" value="DBL homology domain (DH-domain)"/>
    <property type="match status" value="1"/>
</dbReference>
<name>A0A6P8IPT7_ACTTE</name>
<dbReference type="Gene3D" id="1.10.418.10">
    <property type="entry name" value="Calponin-like domain"/>
    <property type="match status" value="1"/>
</dbReference>
<dbReference type="AlphaFoldDB" id="A0A6P8IPT7"/>
<dbReference type="PROSITE" id="PS50002">
    <property type="entry name" value="SH3"/>
    <property type="match status" value="1"/>
</dbReference>
<dbReference type="InterPro" id="IPR035899">
    <property type="entry name" value="DBL_dom_sf"/>
</dbReference>
<evidence type="ECO:0000256" key="4">
    <source>
        <dbReference type="SAM" id="MobiDB-lite"/>
    </source>
</evidence>
<proteinExistence type="predicted"/>
<dbReference type="RefSeq" id="XP_031568882.1">
    <property type="nucleotide sequence ID" value="XM_031713022.1"/>
</dbReference>
<dbReference type="OrthoDB" id="6019202at2759"/>
<dbReference type="CDD" id="cd00160">
    <property type="entry name" value="RhoGEF"/>
    <property type="match status" value="1"/>
</dbReference>
<dbReference type="Gene3D" id="1.20.900.10">
    <property type="entry name" value="Dbl homology (DH) domain"/>
    <property type="match status" value="1"/>
</dbReference>
<feature type="compositionally biased region" description="Polar residues" evidence="4">
    <location>
        <begin position="580"/>
        <end position="604"/>
    </location>
</feature>
<dbReference type="Pfam" id="PF00621">
    <property type="entry name" value="RhoGEF"/>
    <property type="match status" value="1"/>
</dbReference>
<dbReference type="CDD" id="cd11877">
    <property type="entry name" value="SH3_PIX"/>
    <property type="match status" value="1"/>
</dbReference>
<sequence>MEGRVQRLQKWFLSLGLLNGEEHGKNVEKMFVETLLNGVVLCQLINKLNPGVIEKIHEPPTTEQERFANLEAFLRACQEIGVKSEEVFAVNDLESEGGYEKVLRTLESLESISNGHGFATNTSRPPPLPTQIDGDNTGENSIAQIAEKKEMTDYGGGVRLVKATFPFQGTDDDEICFVKGDILEVTKVVDGGWWEGTINGKYGWFPSNYVQEISSSPEVPVTPTTPSPDALSANKRDSTRVYHNLVVQNILDTERAHVSELQALLQNYLKPLKFSNVLSSRDLKVLCGNFEELVKFQQNLFSIIDECAHQPLSTQRIAANFLQIAPQMKELYLTYCANHPRAVEILTKYSDELSAFIESKGAPAPGILTLTTSLSKPFRHLDKYPTLLLELERHLEDGHIDQLDTKKAIAVFQNIKTSCTEMRKKKETELEILTGDIEGLDKEELAKFGECLLVSQFLIHGNEGEVKERYFLLFPSYLVILQVSPRLNGFCYEKKHDLSRVSLRSLEDTEGILNAFEIKASGEVMKISTNHAPEKAAWLETVSELVGIEPSHSTPNHSPKSLEKTAWDSRFIGKTDKTSDFNVSPTGLPKRSNSTSLTTSHQPSTEIIRSMSTSHSANTDLTSLGSPVHSPLVPKRWDFSKLRPTPPLRPAYALAAKEHDTSMGRSVKGLLHSNKKKQDFTILQCLPLSHGRTKSEATDEERHSNLTSVSGGSHVLEEDMLILRVIEAYCTSARARQTLNSSPIAPEIPAHAPRAMSTSSLRSDWKRKSKKKQNRDETTIPEQTKKRPESDGSIGSKLRSKSRRSREGPDDYNCLKKKVEHLQYETMSLRESLAEEQMARRKMEKFIRTSLKGIVPDLKWEEFKDET</sequence>
<evidence type="ECO:0000256" key="2">
    <source>
        <dbReference type="ARBA" id="ARBA00022658"/>
    </source>
</evidence>
<dbReference type="Proteomes" id="UP000515163">
    <property type="component" value="Unplaced"/>
</dbReference>
<protein>
    <submittedName>
        <fullName evidence="10">Rho guanine nucleotide exchange factor 7-like isoform X1</fullName>
    </submittedName>
</protein>
<dbReference type="Pfam" id="PF00018">
    <property type="entry name" value="SH3_1"/>
    <property type="match status" value="1"/>
</dbReference>
<dbReference type="InterPro" id="IPR001715">
    <property type="entry name" value="CH_dom"/>
</dbReference>
<dbReference type="PANTHER" id="PTHR46026:SF1">
    <property type="entry name" value="RHO-TYPE GUANINE NUCLEOTIDE EXCHANGE FACTOR, ISOFORM F"/>
    <property type="match status" value="1"/>
</dbReference>
<dbReference type="PROSITE" id="PS50010">
    <property type="entry name" value="DH_2"/>
    <property type="match status" value="1"/>
</dbReference>
<feature type="domain" description="SH3" evidence="5">
    <location>
        <begin position="156"/>
        <end position="215"/>
    </location>
</feature>
<feature type="compositionally biased region" description="Basic and acidic residues" evidence="4">
    <location>
        <begin position="774"/>
        <end position="790"/>
    </location>
</feature>
<evidence type="ECO:0000256" key="1">
    <source>
        <dbReference type="ARBA" id="ARBA00022443"/>
    </source>
</evidence>
<dbReference type="InterPro" id="IPR036028">
    <property type="entry name" value="SH3-like_dom_sf"/>
</dbReference>
<evidence type="ECO:0000256" key="3">
    <source>
        <dbReference type="PROSITE-ProRule" id="PRU00192"/>
    </source>
</evidence>
<keyword evidence="9" id="KW-1185">Reference proteome</keyword>
<dbReference type="SUPFAM" id="SSF50729">
    <property type="entry name" value="PH domain-like"/>
    <property type="match status" value="1"/>
</dbReference>
<dbReference type="GeneID" id="116303476"/>
<dbReference type="FunFam" id="1.20.900.10:FF:000016">
    <property type="entry name" value="Rho guanine nucleotide exchange factor 6"/>
    <property type="match status" value="1"/>
</dbReference>
<dbReference type="SMART" id="SM00033">
    <property type="entry name" value="CH"/>
    <property type="match status" value="1"/>
</dbReference>
<dbReference type="PRINTS" id="PR00888">
    <property type="entry name" value="SM22CALPONIN"/>
</dbReference>
<dbReference type="InterPro" id="IPR001849">
    <property type="entry name" value="PH_domain"/>
</dbReference>
<keyword evidence="1 3" id="KW-0728">SH3 domain</keyword>
<dbReference type="InterPro" id="IPR001452">
    <property type="entry name" value="SH3_domain"/>
</dbReference>
<evidence type="ECO:0000313" key="10">
    <source>
        <dbReference type="RefSeq" id="XP_031568882.1"/>
    </source>
</evidence>
<accession>A0A6P8IPT7</accession>
<dbReference type="PROSITE" id="PS50003">
    <property type="entry name" value="PH_DOMAIN"/>
    <property type="match status" value="1"/>
</dbReference>
<reference evidence="10" key="1">
    <citation type="submission" date="2025-08" db="UniProtKB">
        <authorList>
            <consortium name="RefSeq"/>
        </authorList>
    </citation>
    <scope>IDENTIFICATION</scope>
    <source>
        <tissue evidence="10">Tentacle</tissue>
    </source>
</reference>
<evidence type="ECO:0000259" key="5">
    <source>
        <dbReference type="PROSITE" id="PS50002"/>
    </source>
</evidence>
<dbReference type="GO" id="GO:0005737">
    <property type="term" value="C:cytoplasm"/>
    <property type="evidence" value="ECO:0007669"/>
    <property type="project" value="TreeGrafter"/>
</dbReference>
<feature type="region of interest" description="Disordered" evidence="4">
    <location>
        <begin position="743"/>
        <end position="813"/>
    </location>
</feature>
<feature type="domain" description="PH" evidence="6">
    <location>
        <begin position="444"/>
        <end position="547"/>
    </location>
</feature>
<dbReference type="Gene3D" id="1.20.5.390">
    <property type="entry name" value="L1 transposable element, trimerization domain"/>
    <property type="match status" value="1"/>
</dbReference>
<dbReference type="InterPro" id="IPR003096">
    <property type="entry name" value="SM22_calponin"/>
</dbReference>
<feature type="compositionally biased region" description="Polar residues" evidence="4">
    <location>
        <begin position="114"/>
        <end position="123"/>
    </location>
</feature>
<feature type="region of interest" description="Disordered" evidence="4">
    <location>
        <begin position="114"/>
        <end position="138"/>
    </location>
</feature>
<dbReference type="SMART" id="SM00326">
    <property type="entry name" value="SH3"/>
    <property type="match status" value="1"/>
</dbReference>
<feature type="domain" description="DH" evidence="7">
    <location>
        <begin position="242"/>
        <end position="422"/>
    </location>
</feature>
<gene>
    <name evidence="10" type="primary">LOC116303476</name>
</gene>
<dbReference type="Pfam" id="PF16614">
    <property type="entry name" value="RhoGEF67_u2"/>
    <property type="match status" value="1"/>
</dbReference>
<dbReference type="SUPFAM" id="SSF50044">
    <property type="entry name" value="SH3-domain"/>
    <property type="match status" value="1"/>
</dbReference>
<evidence type="ECO:0000259" key="6">
    <source>
        <dbReference type="PROSITE" id="PS50003"/>
    </source>
</evidence>
<dbReference type="InterPro" id="IPR011993">
    <property type="entry name" value="PH-like_dom_sf"/>
</dbReference>
<dbReference type="InParanoid" id="A0A6P8IPT7"/>
<evidence type="ECO:0000259" key="7">
    <source>
        <dbReference type="PROSITE" id="PS50010"/>
    </source>
</evidence>
<dbReference type="SMART" id="SM00325">
    <property type="entry name" value="RhoGEF"/>
    <property type="match status" value="1"/>
</dbReference>
<feature type="domain" description="Calponin-homology (CH)" evidence="8">
    <location>
        <begin position="2"/>
        <end position="117"/>
    </location>
</feature>
<dbReference type="KEGG" id="aten:116303476"/>
<dbReference type="PANTHER" id="PTHR46026">
    <property type="entry name" value="RHO-TYPE GUANINE NUCLEOTIDE EXCHANGE FACTOR, ISOFORM F"/>
    <property type="match status" value="1"/>
</dbReference>
<organism evidence="9 10">
    <name type="scientific">Actinia tenebrosa</name>
    <name type="common">Australian red waratah sea anemone</name>
    <dbReference type="NCBI Taxonomy" id="6105"/>
    <lineage>
        <taxon>Eukaryota</taxon>
        <taxon>Metazoa</taxon>
        <taxon>Cnidaria</taxon>
        <taxon>Anthozoa</taxon>
        <taxon>Hexacorallia</taxon>
        <taxon>Actiniaria</taxon>
        <taxon>Actiniidae</taxon>
        <taxon>Actinia</taxon>
    </lineage>
</organism>
<keyword evidence="2" id="KW-0344">Guanine-nucleotide releasing factor</keyword>
<feature type="region of interest" description="Disordered" evidence="4">
    <location>
        <begin position="578"/>
        <end position="604"/>
    </location>
</feature>
<evidence type="ECO:0000313" key="9">
    <source>
        <dbReference type="Proteomes" id="UP000515163"/>
    </source>
</evidence>
<dbReference type="FunCoup" id="A0A6P8IPT7">
    <property type="interactions" value="1512"/>
</dbReference>
<dbReference type="GO" id="GO:0005085">
    <property type="term" value="F:guanyl-nucleotide exchange factor activity"/>
    <property type="evidence" value="ECO:0007669"/>
    <property type="project" value="UniProtKB-KW"/>
</dbReference>
<dbReference type="InterPro" id="IPR036872">
    <property type="entry name" value="CH_dom_sf"/>
</dbReference>
<dbReference type="PROSITE" id="PS50021">
    <property type="entry name" value="CH"/>
    <property type="match status" value="1"/>
</dbReference>
<dbReference type="Pfam" id="PF00307">
    <property type="entry name" value="CH"/>
    <property type="match status" value="1"/>
</dbReference>
<dbReference type="SUPFAM" id="SSF47576">
    <property type="entry name" value="Calponin-homology domain, CH-domain"/>
    <property type="match status" value="1"/>
</dbReference>